<dbReference type="Proteomes" id="UP000003481">
    <property type="component" value="Plasmid A14S_lp36"/>
</dbReference>
<name>C0RBS3_9SPIR</name>
<evidence type="ECO:0000313" key="2">
    <source>
        <dbReference type="Proteomes" id="UP000003481"/>
    </source>
</evidence>
<accession>C0RBS3</accession>
<reference evidence="1 2" key="1">
    <citation type="journal article" date="2012" name="J. Bacteriol.">
        <title>Whole-Genome Sequences of Borrelia bissettii, Borrelia valaisiana, and Borrelia spielmanii.</title>
        <authorList>
            <person name="Schutzer S.E."/>
            <person name="Fraser-Liggett C.M."/>
            <person name="Qiu W.G."/>
            <person name="Kraiczy P."/>
            <person name="Mongodin E.F."/>
            <person name="Dunn J.J."/>
            <person name="Luft B.J."/>
            <person name="Casjens S.R."/>
        </authorList>
    </citation>
    <scope>NUCLEOTIDE SEQUENCE [LARGE SCALE GENOMIC DNA]</scope>
    <source>
        <strain evidence="1 2">A14S</strain>
        <plasmid evidence="1 2">A14S_lp36</plasmid>
    </source>
</reference>
<evidence type="ECO:0000313" key="1">
    <source>
        <dbReference type="EMBL" id="ACN53197.1"/>
    </source>
</evidence>
<dbReference type="EMBL" id="CP001466">
    <property type="protein sequence ID" value="ACN53197.1"/>
    <property type="molecule type" value="Genomic_DNA"/>
</dbReference>
<proteinExistence type="predicted"/>
<sequence>MFQVKTKLDKFNTRLNKSIGKYIFFVNKILDTLKIEVIYNEEISNF</sequence>
<organism evidence="1 2">
    <name type="scientific">Borreliella spielmanii A14S</name>
    <dbReference type="NCBI Taxonomy" id="498742"/>
    <lineage>
        <taxon>Bacteria</taxon>
        <taxon>Pseudomonadati</taxon>
        <taxon>Spirochaetota</taxon>
        <taxon>Spirochaetia</taxon>
        <taxon>Spirochaetales</taxon>
        <taxon>Borreliaceae</taxon>
        <taxon>Borreliella</taxon>
    </lineage>
</organism>
<gene>
    <name evidence="1" type="ORF">BSPA14S_K0013</name>
</gene>
<protein>
    <submittedName>
        <fullName evidence="1">Uncharacterized protein</fullName>
    </submittedName>
</protein>
<dbReference type="AlphaFoldDB" id="C0RBS3"/>
<dbReference type="HOGENOM" id="CLU_3180917_0_0_12"/>
<keyword evidence="1" id="KW-0614">Plasmid</keyword>
<geneLocation type="plasmid" evidence="1 2">
    <name>A14S_lp36</name>
</geneLocation>